<protein>
    <submittedName>
        <fullName evidence="2">Uncharacterized protein</fullName>
    </submittedName>
</protein>
<keyword evidence="1" id="KW-0472">Membrane</keyword>
<evidence type="ECO:0000313" key="3">
    <source>
        <dbReference type="Proteomes" id="UP000178369"/>
    </source>
</evidence>
<accession>A0A1F5HIZ9</accession>
<comment type="caution">
    <text evidence="2">The sequence shown here is derived from an EMBL/GenBank/DDBJ whole genome shotgun (WGS) entry which is preliminary data.</text>
</comment>
<feature type="transmembrane region" description="Helical" evidence="1">
    <location>
        <begin position="40"/>
        <end position="58"/>
    </location>
</feature>
<dbReference type="EMBL" id="MFBL01000041">
    <property type="protein sequence ID" value="OGE04122.1"/>
    <property type="molecule type" value="Genomic_DNA"/>
</dbReference>
<gene>
    <name evidence="2" type="ORF">A3F45_01000</name>
</gene>
<reference evidence="2 3" key="1">
    <citation type="journal article" date="2016" name="Nat. Commun.">
        <title>Thousands of microbial genomes shed light on interconnected biogeochemical processes in an aquifer system.</title>
        <authorList>
            <person name="Anantharaman K."/>
            <person name="Brown C.T."/>
            <person name="Hug L.A."/>
            <person name="Sharon I."/>
            <person name="Castelle C.J."/>
            <person name="Probst A.J."/>
            <person name="Thomas B.C."/>
            <person name="Singh A."/>
            <person name="Wilkins M.J."/>
            <person name="Karaoz U."/>
            <person name="Brodie E.L."/>
            <person name="Williams K.H."/>
            <person name="Hubbard S.S."/>
            <person name="Banfield J.F."/>
        </authorList>
    </citation>
    <scope>NUCLEOTIDE SEQUENCE [LARGE SCALE GENOMIC DNA]</scope>
</reference>
<evidence type="ECO:0000313" key="2">
    <source>
        <dbReference type="EMBL" id="OGE04122.1"/>
    </source>
</evidence>
<dbReference type="AlphaFoldDB" id="A0A1F5HIZ9"/>
<feature type="transmembrane region" description="Helical" evidence="1">
    <location>
        <begin position="6"/>
        <end position="28"/>
    </location>
</feature>
<name>A0A1F5HIZ9_9BACT</name>
<sequence length="159" mass="18494">MFQLFSKLWLLFGWFYLLVVVSIIVYFLGNVKLKARVSRFLVVLAAMAAVWITVKLMYAQTSEIHRFFMPVEEKVDLSTFNQASFSKELQKVLPGNDKVCIFDNLAAQYLVQRLYPANPAKVKKAGKDCQWVVSQFEKRPDLAEFEMLEYKGSYLYKLP</sequence>
<keyword evidence="1" id="KW-0812">Transmembrane</keyword>
<organism evidence="2 3">
    <name type="scientific">Candidatus Curtissbacteria bacterium RIFCSPHIGHO2_12_FULL_41_17</name>
    <dbReference type="NCBI Taxonomy" id="1797722"/>
    <lineage>
        <taxon>Bacteria</taxon>
        <taxon>Candidatus Curtissiibacteriota</taxon>
    </lineage>
</organism>
<dbReference type="Proteomes" id="UP000178369">
    <property type="component" value="Unassembled WGS sequence"/>
</dbReference>
<proteinExistence type="predicted"/>
<evidence type="ECO:0000256" key="1">
    <source>
        <dbReference type="SAM" id="Phobius"/>
    </source>
</evidence>
<keyword evidence="1" id="KW-1133">Transmembrane helix</keyword>